<keyword evidence="1" id="KW-0812">Transmembrane</keyword>
<name>A0A228I223_9BURK</name>
<evidence type="ECO:0000313" key="2">
    <source>
        <dbReference type="EMBL" id="OXI36454.1"/>
    </source>
</evidence>
<sequence length="134" mass="14628">MIGLTHANEQRVPVQRASPNRPPLWLATILTVFGLAALSLASFFGFSTGYCNDLGGAVVWVVLYTAAAVYGVFKLYRDVLPVGLVACIALAEVVRRLQRFKVTWLRFLIALLCVYGATALLAWLGSSHSDCRVL</sequence>
<evidence type="ECO:0000313" key="3">
    <source>
        <dbReference type="Proteomes" id="UP000214600"/>
    </source>
</evidence>
<evidence type="ECO:0000256" key="1">
    <source>
        <dbReference type="SAM" id="Phobius"/>
    </source>
</evidence>
<dbReference type="AlphaFoldDB" id="A0A228I223"/>
<reference evidence="2 3" key="2">
    <citation type="submission" date="2017-08" db="EMBL/GenBank/DDBJ databases">
        <title>WGS of novel Burkholderia cepaca complex species.</title>
        <authorList>
            <person name="Lipuma J."/>
            <person name="Spilker T."/>
        </authorList>
    </citation>
    <scope>NUCLEOTIDE SEQUENCE [LARGE SCALE GENOMIC DNA]</scope>
    <source>
        <strain evidence="2 3">AU17325</strain>
    </source>
</reference>
<gene>
    <name evidence="2" type="ORF">CFB84_34340</name>
</gene>
<feature type="transmembrane region" description="Helical" evidence="1">
    <location>
        <begin position="104"/>
        <end position="124"/>
    </location>
</feature>
<protein>
    <submittedName>
        <fullName evidence="2">Uncharacterized protein</fullName>
    </submittedName>
</protein>
<proteinExistence type="predicted"/>
<keyword evidence="1" id="KW-0472">Membrane</keyword>
<feature type="transmembrane region" description="Helical" evidence="1">
    <location>
        <begin position="54"/>
        <end position="73"/>
    </location>
</feature>
<feature type="transmembrane region" description="Helical" evidence="1">
    <location>
        <begin position="24"/>
        <end position="47"/>
    </location>
</feature>
<comment type="caution">
    <text evidence="2">The sequence shown here is derived from an EMBL/GenBank/DDBJ whole genome shotgun (WGS) entry which is preliminary data.</text>
</comment>
<accession>A0A228I223</accession>
<keyword evidence="1" id="KW-1133">Transmembrane helix</keyword>
<dbReference type="Proteomes" id="UP000214600">
    <property type="component" value="Unassembled WGS sequence"/>
</dbReference>
<reference evidence="3" key="1">
    <citation type="submission" date="2017-06" db="EMBL/GenBank/DDBJ databases">
        <authorList>
            <person name="LiPuma J."/>
            <person name="Spilker T."/>
        </authorList>
    </citation>
    <scope>NUCLEOTIDE SEQUENCE [LARGE SCALE GENOMIC DNA]</scope>
    <source>
        <strain evidence="3">AU17325</strain>
    </source>
</reference>
<organism evidence="2 3">
    <name type="scientific">Burkholderia aenigmatica</name>
    <dbReference type="NCBI Taxonomy" id="2015348"/>
    <lineage>
        <taxon>Bacteria</taxon>
        <taxon>Pseudomonadati</taxon>
        <taxon>Pseudomonadota</taxon>
        <taxon>Betaproteobacteria</taxon>
        <taxon>Burkholderiales</taxon>
        <taxon>Burkholderiaceae</taxon>
        <taxon>Burkholderia</taxon>
        <taxon>Burkholderia cepacia complex</taxon>
    </lineage>
</organism>
<dbReference type="EMBL" id="NKFA01000023">
    <property type="protein sequence ID" value="OXI36454.1"/>
    <property type="molecule type" value="Genomic_DNA"/>
</dbReference>